<feature type="compositionally biased region" description="Basic and acidic residues" evidence="5">
    <location>
        <begin position="112"/>
        <end position="123"/>
    </location>
</feature>
<evidence type="ECO:0000256" key="2">
    <source>
        <dbReference type="ARBA" id="ARBA00022670"/>
    </source>
</evidence>
<dbReference type="Proteomes" id="UP000190831">
    <property type="component" value="Chromosome B"/>
</dbReference>
<dbReference type="PANTHER" id="PTHR12606">
    <property type="entry name" value="SENTRIN/SUMO-SPECIFIC PROTEASE"/>
    <property type="match status" value="1"/>
</dbReference>
<name>A0A1G4M800_LACFM</name>
<dbReference type="InterPro" id="IPR003653">
    <property type="entry name" value="Peptidase_C48_C"/>
</dbReference>
<dbReference type="OrthoDB" id="1939479at2759"/>
<accession>A0A1G4M800</accession>
<evidence type="ECO:0000313" key="8">
    <source>
        <dbReference type="Proteomes" id="UP000190831"/>
    </source>
</evidence>
<dbReference type="PANTHER" id="PTHR12606:SF154">
    <property type="entry name" value="UBIQUITIN-LIKE-SPECIFIC PROTEASE 1"/>
    <property type="match status" value="1"/>
</dbReference>
<dbReference type="GO" id="GO:0006508">
    <property type="term" value="P:proteolysis"/>
    <property type="evidence" value="ECO:0007669"/>
    <property type="project" value="UniProtKB-KW"/>
</dbReference>
<dbReference type="OMA" id="CGIYVCM"/>
<reference evidence="8" key="1">
    <citation type="submission" date="2016-03" db="EMBL/GenBank/DDBJ databases">
        <authorList>
            <person name="Devillers H."/>
        </authorList>
    </citation>
    <scope>NUCLEOTIDE SEQUENCE [LARGE SCALE GENOMIC DNA]</scope>
</reference>
<evidence type="ECO:0000256" key="3">
    <source>
        <dbReference type="ARBA" id="ARBA00022801"/>
    </source>
</evidence>
<dbReference type="Gene3D" id="1.10.418.20">
    <property type="match status" value="1"/>
</dbReference>
<sequence length="579" mass="67191">MLNRYSESHHKRRKRLNYYSPSYSSISTFSFSHGPTVFNSRRNTDCNSHFTGTVKMPRNDVVSSKNTENSCESERGLLDDIRDVLSNSSKLIFKWVRSSKDNNNAQSAAASKDSHPNVHEKRPGTGSLLVPNKRKHLSLSNEELFLHSTPQKAVFGDGTAELNEKLEKAFTPAKESDITFSSKKDPFNWDKVQEEQANPSGHFQYGSKFFRRRNIERQTAKGASNSSYYEPNDEISYLRMVFNGEYRAPKMIEEEKDRQIKLLEEDRIRKSDKSKNPITQLTERIKAVLIENKNVPTNDDLIIVREQKAKSPAKYQRNNFNEQKLKFDTSLLTFEEEFKSYRRLLEERKKVQEAVRQKQQKKLLPELSVEDLEAFKKTLNRSDNNVLFNSNNIELKVHDFKTLGPKRWLNDTVIEFFMKYIESHTPKTAAFNSYFYTTLSERGYQGVRRWMKRKKVRIQDLDMVFVPINLNQSHWALGVIDIGEMKILYVDSLSSGANSMSFAIMKDLQNYLMEESQGKLGENFELCHLDCPQQPNGFDCGIYVCMNALYLSRKAGLEFDYNSVRKMRPYIGNLILSGK</sequence>
<dbReference type="SUPFAM" id="SSF54001">
    <property type="entry name" value="Cysteine proteinases"/>
    <property type="match status" value="1"/>
</dbReference>
<evidence type="ECO:0000256" key="5">
    <source>
        <dbReference type="SAM" id="MobiDB-lite"/>
    </source>
</evidence>
<evidence type="ECO:0000313" key="7">
    <source>
        <dbReference type="EMBL" id="SCV99977.1"/>
    </source>
</evidence>
<dbReference type="GO" id="GO:0016929">
    <property type="term" value="F:deSUMOylase activity"/>
    <property type="evidence" value="ECO:0007669"/>
    <property type="project" value="TreeGrafter"/>
</dbReference>
<dbReference type="Pfam" id="PF02902">
    <property type="entry name" value="Peptidase_C48"/>
    <property type="match status" value="1"/>
</dbReference>
<feature type="domain" description="Ubiquitin-like protease family profile" evidence="6">
    <location>
        <begin position="393"/>
        <end position="551"/>
    </location>
</feature>
<keyword evidence="8" id="KW-1185">Reference proteome</keyword>
<dbReference type="Gene3D" id="3.30.310.130">
    <property type="entry name" value="Ubiquitin-related"/>
    <property type="match status" value="1"/>
</dbReference>
<organism evidence="7 8">
    <name type="scientific">Lachancea fermentati</name>
    <name type="common">Zygosaccharomyces fermentati</name>
    <dbReference type="NCBI Taxonomy" id="4955"/>
    <lineage>
        <taxon>Eukaryota</taxon>
        <taxon>Fungi</taxon>
        <taxon>Dikarya</taxon>
        <taxon>Ascomycota</taxon>
        <taxon>Saccharomycotina</taxon>
        <taxon>Saccharomycetes</taxon>
        <taxon>Saccharomycetales</taxon>
        <taxon>Saccharomycetaceae</taxon>
        <taxon>Lachancea</taxon>
    </lineage>
</organism>
<dbReference type="GO" id="GO:0005634">
    <property type="term" value="C:nucleus"/>
    <property type="evidence" value="ECO:0007669"/>
    <property type="project" value="TreeGrafter"/>
</dbReference>
<dbReference type="PROSITE" id="PS50600">
    <property type="entry name" value="ULP_PROTEASE"/>
    <property type="match status" value="1"/>
</dbReference>
<dbReference type="GO" id="GO:0016926">
    <property type="term" value="P:protein desumoylation"/>
    <property type="evidence" value="ECO:0007669"/>
    <property type="project" value="TreeGrafter"/>
</dbReference>
<dbReference type="FunFam" id="3.30.310.130:FF:000008">
    <property type="entry name" value="Ubiquitin-like-specific protease 1"/>
    <property type="match status" value="1"/>
</dbReference>
<protein>
    <submittedName>
        <fullName evidence="7">LAFE_0B06700g1_1</fullName>
    </submittedName>
</protein>
<feature type="region of interest" description="Disordered" evidence="5">
    <location>
        <begin position="104"/>
        <end position="131"/>
    </location>
</feature>
<evidence type="ECO:0000259" key="6">
    <source>
        <dbReference type="PROSITE" id="PS50600"/>
    </source>
</evidence>
<keyword evidence="3" id="KW-0378">Hydrolase</keyword>
<evidence type="ECO:0000256" key="1">
    <source>
        <dbReference type="ARBA" id="ARBA00005234"/>
    </source>
</evidence>
<keyword evidence="4" id="KW-0788">Thiol protease</keyword>
<proteinExistence type="inferred from homology"/>
<evidence type="ECO:0000256" key="4">
    <source>
        <dbReference type="ARBA" id="ARBA00022807"/>
    </source>
</evidence>
<dbReference type="AlphaFoldDB" id="A0A1G4M800"/>
<dbReference type="InterPro" id="IPR038765">
    <property type="entry name" value="Papain-like_cys_pep_sf"/>
</dbReference>
<gene>
    <name evidence="7" type="ORF">LAFE_0B06700G</name>
</gene>
<keyword evidence="2" id="KW-0645">Protease</keyword>
<dbReference type="EMBL" id="LT598489">
    <property type="protein sequence ID" value="SCV99977.1"/>
    <property type="molecule type" value="Genomic_DNA"/>
</dbReference>
<comment type="similarity">
    <text evidence="1">Belongs to the peptidase C48 family.</text>
</comment>
<dbReference type="STRING" id="4955.A0A1G4M800"/>